<proteinExistence type="predicted"/>
<accession>A0A5B0N024</accession>
<evidence type="ECO:0000313" key="1">
    <source>
        <dbReference type="EMBL" id="KAA1082585.1"/>
    </source>
</evidence>
<evidence type="ECO:0000313" key="3">
    <source>
        <dbReference type="Proteomes" id="UP000324748"/>
    </source>
</evidence>
<dbReference type="Proteomes" id="UP000324748">
    <property type="component" value="Unassembled WGS sequence"/>
</dbReference>
<sequence length="177" mass="19067">MPRTVAETSSGTSVLEYCLTVPKQPLPGVTQTLDQAAASIRVECSGLVYKSRLPLGAWFSRDCPAEPAGRTDGHPESIHSLRDASSPVTALRLPTLVVKFDGHHGARSAVREGWKVEPPVMKRFISSNHTPTDRSNVPGAHIALQTGIGSSRTLAGNSKTPDQETQDVFQARTFHSE</sequence>
<evidence type="ECO:0000313" key="4">
    <source>
        <dbReference type="Proteomes" id="UP000325313"/>
    </source>
</evidence>
<protein>
    <submittedName>
        <fullName evidence="1">Uncharacterized protein</fullName>
    </submittedName>
</protein>
<keyword evidence="3" id="KW-1185">Reference proteome</keyword>
<name>A0A5B0N024_PUCGR</name>
<dbReference type="EMBL" id="VDEP01000071">
    <property type="protein sequence ID" value="KAA1133521.1"/>
    <property type="molecule type" value="Genomic_DNA"/>
</dbReference>
<comment type="caution">
    <text evidence="1">The sequence shown here is derived from an EMBL/GenBank/DDBJ whole genome shotgun (WGS) entry which is preliminary data.</text>
</comment>
<evidence type="ECO:0000313" key="2">
    <source>
        <dbReference type="EMBL" id="KAA1133521.1"/>
    </source>
</evidence>
<dbReference type="EMBL" id="VSWC01000119">
    <property type="protein sequence ID" value="KAA1082585.1"/>
    <property type="molecule type" value="Genomic_DNA"/>
</dbReference>
<organism evidence="1 3">
    <name type="scientific">Puccinia graminis f. sp. tritici</name>
    <dbReference type="NCBI Taxonomy" id="56615"/>
    <lineage>
        <taxon>Eukaryota</taxon>
        <taxon>Fungi</taxon>
        <taxon>Dikarya</taxon>
        <taxon>Basidiomycota</taxon>
        <taxon>Pucciniomycotina</taxon>
        <taxon>Pucciniomycetes</taxon>
        <taxon>Pucciniales</taxon>
        <taxon>Pucciniaceae</taxon>
        <taxon>Puccinia</taxon>
    </lineage>
</organism>
<reference evidence="3 4" key="1">
    <citation type="submission" date="2019-05" db="EMBL/GenBank/DDBJ databases">
        <title>Emergence of the Ug99 lineage of the wheat stem rust pathogen through somatic hybridization.</title>
        <authorList>
            <person name="Li F."/>
            <person name="Upadhyaya N.M."/>
            <person name="Sperschneider J."/>
            <person name="Matny O."/>
            <person name="Nguyen-Phuc H."/>
            <person name="Mago R."/>
            <person name="Raley C."/>
            <person name="Miller M.E."/>
            <person name="Silverstein K.A.T."/>
            <person name="Henningsen E."/>
            <person name="Hirsch C.D."/>
            <person name="Visser B."/>
            <person name="Pretorius Z.A."/>
            <person name="Steffenson B.J."/>
            <person name="Schwessinger B."/>
            <person name="Dodds P.N."/>
            <person name="Figueroa M."/>
        </authorList>
    </citation>
    <scope>NUCLEOTIDE SEQUENCE [LARGE SCALE GENOMIC DNA]</scope>
    <source>
        <strain evidence="1">21-0</strain>
        <strain evidence="2 4">Ug99</strain>
    </source>
</reference>
<dbReference type="Proteomes" id="UP000325313">
    <property type="component" value="Unassembled WGS sequence"/>
</dbReference>
<gene>
    <name evidence="1" type="ORF">PGT21_007559</name>
    <name evidence="2" type="ORF">PGTUg99_021453</name>
</gene>
<dbReference type="AlphaFoldDB" id="A0A5B0N024"/>